<reference evidence="2" key="1">
    <citation type="submission" date="2020-03" db="EMBL/GenBank/DDBJ databases">
        <authorList>
            <person name="He L."/>
        </authorList>
    </citation>
    <scope>NUCLEOTIDE SEQUENCE</scope>
    <source>
        <strain evidence="2">CkLH20</strain>
    </source>
</reference>
<dbReference type="PANTHER" id="PTHR47064:SF2">
    <property type="entry name" value="SMP-30_GLUCONOLACTONASE_LRE-LIKE REGION DOMAIN-CONTAINING PROTEIN-RELATED"/>
    <property type="match status" value="1"/>
</dbReference>
<reference evidence="2" key="2">
    <citation type="submission" date="2020-11" db="EMBL/GenBank/DDBJ databases">
        <title>Whole genome sequencing of Colletotrichum sp.</title>
        <authorList>
            <person name="Li H."/>
        </authorList>
    </citation>
    <scope>NUCLEOTIDE SEQUENCE</scope>
    <source>
        <strain evidence="2">CkLH20</strain>
    </source>
</reference>
<protein>
    <submittedName>
        <fullName evidence="2">Gluconolactonase</fullName>
    </submittedName>
</protein>
<dbReference type="GO" id="GO:0004064">
    <property type="term" value="F:arylesterase activity"/>
    <property type="evidence" value="ECO:0007669"/>
    <property type="project" value="InterPro"/>
</dbReference>
<dbReference type="Proteomes" id="UP000781932">
    <property type="component" value="Unassembled WGS sequence"/>
</dbReference>
<dbReference type="RefSeq" id="XP_038744101.1">
    <property type="nucleotide sequence ID" value="XM_038890493.1"/>
</dbReference>
<dbReference type="EMBL" id="JAATWM020000025">
    <property type="protein sequence ID" value="KAF9874640.1"/>
    <property type="molecule type" value="Genomic_DNA"/>
</dbReference>
<evidence type="ECO:0000256" key="1">
    <source>
        <dbReference type="SAM" id="MobiDB-lite"/>
    </source>
</evidence>
<sequence length="268" mass="28831">MSNKVFTKTGIEVEPTPIQIRDRRNHAPPGDSQDNKSDISIILYDPALRSIIGPSPNHALLASSAEASAHALFHRGCVYVPSRRELWTTSAPLAATDPTRPATILMSKVIVTLSPEDGTLTSEWSKLRPPPTMAMPANGCLAGDGILWCSQGTLQPETGGVFHAPAGRLPSAVITSYYGRDFNSPHSAVLSGGGVWFSDPCCGHEMDFRREPQLPPSVYRYDQMTREVRAVADGFTRPTGIAIDEDSSTLYVADSGGVKAEGNLDLVQ</sequence>
<organism evidence="2 3">
    <name type="scientific">Colletotrichum karsti</name>
    <dbReference type="NCBI Taxonomy" id="1095194"/>
    <lineage>
        <taxon>Eukaryota</taxon>
        <taxon>Fungi</taxon>
        <taxon>Dikarya</taxon>
        <taxon>Ascomycota</taxon>
        <taxon>Pezizomycotina</taxon>
        <taxon>Sordariomycetes</taxon>
        <taxon>Hypocreomycetidae</taxon>
        <taxon>Glomerellales</taxon>
        <taxon>Glomerellaceae</taxon>
        <taxon>Colletotrichum</taxon>
        <taxon>Colletotrichum boninense species complex</taxon>
    </lineage>
</organism>
<dbReference type="OrthoDB" id="423498at2759"/>
<evidence type="ECO:0000313" key="3">
    <source>
        <dbReference type="Proteomes" id="UP000781932"/>
    </source>
</evidence>
<dbReference type="InterPro" id="IPR002640">
    <property type="entry name" value="Arylesterase"/>
</dbReference>
<evidence type="ECO:0000313" key="2">
    <source>
        <dbReference type="EMBL" id="KAF9874640.1"/>
    </source>
</evidence>
<proteinExistence type="predicted"/>
<dbReference type="InterPro" id="IPR011042">
    <property type="entry name" value="6-blade_b-propeller_TolB-like"/>
</dbReference>
<gene>
    <name evidence="2" type="ORF">CkaCkLH20_07777</name>
</gene>
<dbReference type="Pfam" id="PF01731">
    <property type="entry name" value="Arylesterase"/>
    <property type="match status" value="1"/>
</dbReference>
<comment type="caution">
    <text evidence="2">The sequence shown here is derived from an EMBL/GenBank/DDBJ whole genome shotgun (WGS) entry which is preliminary data.</text>
</comment>
<dbReference type="AlphaFoldDB" id="A0A9P6I2K1"/>
<dbReference type="PANTHER" id="PTHR47064">
    <property type="entry name" value="PUTATIVE (AFU_ORTHOLOGUE AFUA_1G08990)-RELATED"/>
    <property type="match status" value="1"/>
</dbReference>
<feature type="region of interest" description="Disordered" evidence="1">
    <location>
        <begin position="1"/>
        <end position="37"/>
    </location>
</feature>
<dbReference type="GeneID" id="62163567"/>
<keyword evidence="3" id="KW-1185">Reference proteome</keyword>
<dbReference type="InterPro" id="IPR052988">
    <property type="entry name" value="Oryzine_lactonohydrolase"/>
</dbReference>
<accession>A0A9P6I2K1</accession>
<dbReference type="SUPFAM" id="SSF63829">
    <property type="entry name" value="Calcium-dependent phosphotriesterase"/>
    <property type="match status" value="1"/>
</dbReference>
<name>A0A9P6I2K1_9PEZI</name>
<dbReference type="Gene3D" id="2.120.10.30">
    <property type="entry name" value="TolB, C-terminal domain"/>
    <property type="match status" value="1"/>
</dbReference>